<dbReference type="AlphaFoldDB" id="A0A396JG65"/>
<evidence type="ECO:0000313" key="2">
    <source>
        <dbReference type="EMBL" id="RHN75355.1"/>
    </source>
</evidence>
<protein>
    <recommendedName>
        <fullName evidence="4">Transmembrane protein</fullName>
    </recommendedName>
</protein>
<accession>A0A396JG65</accession>
<dbReference type="EMBL" id="PSQE01000002">
    <property type="protein sequence ID" value="RHN75355.1"/>
    <property type="molecule type" value="Genomic_DNA"/>
</dbReference>
<evidence type="ECO:0008006" key="4">
    <source>
        <dbReference type="Google" id="ProtNLM"/>
    </source>
</evidence>
<evidence type="ECO:0000313" key="3">
    <source>
        <dbReference type="Proteomes" id="UP000265566"/>
    </source>
</evidence>
<reference evidence="3" key="1">
    <citation type="journal article" date="2018" name="Nat. Plants">
        <title>Whole-genome landscape of Medicago truncatula symbiotic genes.</title>
        <authorList>
            <person name="Pecrix Y."/>
            <person name="Staton S.E."/>
            <person name="Sallet E."/>
            <person name="Lelandais-Briere C."/>
            <person name="Moreau S."/>
            <person name="Carrere S."/>
            <person name="Blein T."/>
            <person name="Jardinaud M.F."/>
            <person name="Latrasse D."/>
            <person name="Zouine M."/>
            <person name="Zahm M."/>
            <person name="Kreplak J."/>
            <person name="Mayjonade B."/>
            <person name="Satge C."/>
            <person name="Perez M."/>
            <person name="Cauet S."/>
            <person name="Marande W."/>
            <person name="Chantry-Darmon C."/>
            <person name="Lopez-Roques C."/>
            <person name="Bouchez O."/>
            <person name="Berard A."/>
            <person name="Debelle F."/>
            <person name="Munos S."/>
            <person name="Bendahmane A."/>
            <person name="Berges H."/>
            <person name="Niebel A."/>
            <person name="Buitink J."/>
            <person name="Frugier F."/>
            <person name="Benhamed M."/>
            <person name="Crespi M."/>
            <person name="Gouzy J."/>
            <person name="Gamas P."/>
        </authorList>
    </citation>
    <scope>NUCLEOTIDE SEQUENCE [LARGE SCALE GENOMIC DNA]</scope>
    <source>
        <strain evidence="3">cv. Jemalong A17</strain>
    </source>
</reference>
<keyword evidence="1" id="KW-0732">Signal</keyword>
<evidence type="ECO:0000256" key="1">
    <source>
        <dbReference type="SAM" id="SignalP"/>
    </source>
</evidence>
<proteinExistence type="predicted"/>
<gene>
    <name evidence="2" type="ORF">MtrunA17_Chr2g0320261</name>
</gene>
<dbReference type="Proteomes" id="UP000265566">
    <property type="component" value="Chromosome 2"/>
</dbReference>
<sequence length="50" mass="6092">MRLVGLINIWIFLITSKFEDIPPLLLANLEPYQKFCHEKLLFFLYEMNYI</sequence>
<organism evidence="2 3">
    <name type="scientific">Medicago truncatula</name>
    <name type="common">Barrel medic</name>
    <name type="synonym">Medicago tribuloides</name>
    <dbReference type="NCBI Taxonomy" id="3880"/>
    <lineage>
        <taxon>Eukaryota</taxon>
        <taxon>Viridiplantae</taxon>
        <taxon>Streptophyta</taxon>
        <taxon>Embryophyta</taxon>
        <taxon>Tracheophyta</taxon>
        <taxon>Spermatophyta</taxon>
        <taxon>Magnoliopsida</taxon>
        <taxon>eudicotyledons</taxon>
        <taxon>Gunneridae</taxon>
        <taxon>Pentapetalae</taxon>
        <taxon>rosids</taxon>
        <taxon>fabids</taxon>
        <taxon>Fabales</taxon>
        <taxon>Fabaceae</taxon>
        <taxon>Papilionoideae</taxon>
        <taxon>50 kb inversion clade</taxon>
        <taxon>NPAAA clade</taxon>
        <taxon>Hologalegina</taxon>
        <taxon>IRL clade</taxon>
        <taxon>Trifolieae</taxon>
        <taxon>Medicago</taxon>
    </lineage>
</organism>
<feature type="signal peptide" evidence="1">
    <location>
        <begin position="1"/>
        <end position="16"/>
    </location>
</feature>
<feature type="chain" id="PRO_5017342044" description="Transmembrane protein" evidence="1">
    <location>
        <begin position="17"/>
        <end position="50"/>
    </location>
</feature>
<name>A0A396JG65_MEDTR</name>
<dbReference type="Gramene" id="rna11540">
    <property type="protein sequence ID" value="RHN75355.1"/>
    <property type="gene ID" value="gene11540"/>
</dbReference>
<comment type="caution">
    <text evidence="2">The sequence shown here is derived from an EMBL/GenBank/DDBJ whole genome shotgun (WGS) entry which is preliminary data.</text>
</comment>